<dbReference type="Proteomes" id="UP000007519">
    <property type="component" value="Chromosome"/>
</dbReference>
<dbReference type="HOGENOM" id="CLU_3239430_0_0_10"/>
<dbReference type="STRING" id="984262.SGRA_3815"/>
<proteinExistence type="predicted"/>
<protein>
    <submittedName>
        <fullName evidence="1">Uncharacterized protein</fullName>
    </submittedName>
</protein>
<name>H6L5X1_SAPGL</name>
<accession>H6L5X1</accession>
<evidence type="ECO:0000313" key="1">
    <source>
        <dbReference type="EMBL" id="AFC26531.1"/>
    </source>
</evidence>
<dbReference type="AlphaFoldDB" id="H6L5X1"/>
<keyword evidence="2" id="KW-1185">Reference proteome</keyword>
<organism evidence="1 2">
    <name type="scientific">Saprospira grandis (strain Lewin)</name>
    <dbReference type="NCBI Taxonomy" id="984262"/>
    <lineage>
        <taxon>Bacteria</taxon>
        <taxon>Pseudomonadati</taxon>
        <taxon>Bacteroidota</taxon>
        <taxon>Saprospiria</taxon>
        <taxon>Saprospirales</taxon>
        <taxon>Saprospiraceae</taxon>
        <taxon>Saprospira</taxon>
    </lineage>
</organism>
<evidence type="ECO:0000313" key="2">
    <source>
        <dbReference type="Proteomes" id="UP000007519"/>
    </source>
</evidence>
<reference evidence="1 2" key="1">
    <citation type="journal article" date="2012" name="Stand. Genomic Sci.">
        <title>Complete genome sequencing and analysis of Saprospira grandis str. Lewin, a predatory marine bacterium.</title>
        <authorList>
            <person name="Saw J.H."/>
            <person name="Yuryev A."/>
            <person name="Kanbe M."/>
            <person name="Hou S."/>
            <person name="Young A.G."/>
            <person name="Aizawa S."/>
            <person name="Alam M."/>
        </authorList>
    </citation>
    <scope>NUCLEOTIDE SEQUENCE [LARGE SCALE GENOMIC DNA]</scope>
    <source>
        <strain evidence="1 2">Lewin</strain>
    </source>
</reference>
<dbReference type="KEGG" id="sgn:SGRA_3815"/>
<dbReference type="EMBL" id="CP002831">
    <property type="protein sequence ID" value="AFC26531.1"/>
    <property type="molecule type" value="Genomic_DNA"/>
</dbReference>
<sequence>MHKHSSLFFEPERPSAAEWVAEGQTEQKTCFLRRAERIASPAA</sequence>
<gene>
    <name evidence="1" type="ordered locus">SGRA_3815</name>
</gene>